<accession>A0ABR8WJB4</accession>
<dbReference type="InterPro" id="IPR012657">
    <property type="entry name" value="23S_rRNA-intervening_sequence"/>
</dbReference>
<protein>
    <submittedName>
        <fullName evidence="1">Four helix bundle protein</fullName>
    </submittedName>
</protein>
<evidence type="ECO:0000313" key="1">
    <source>
        <dbReference type="EMBL" id="MBD8017047.1"/>
    </source>
</evidence>
<keyword evidence="2" id="KW-1185">Reference proteome</keyword>
<sequence>MSFKFEKLIIWQNSMTFGETIFNVSANFPAEEKFNLTSQIRRAADSIALNIAEGSILQSNPEFKRFLSYSIRSIAEVVTCLYKAKNRKYIPEETFSEIYSESYRLINHIIAFKNKL</sequence>
<name>A0ABR8WJB4_9FLAO</name>
<dbReference type="Proteomes" id="UP000626242">
    <property type="component" value="Unassembled WGS sequence"/>
</dbReference>
<dbReference type="NCBIfam" id="TIGR02436">
    <property type="entry name" value="four helix bundle protein"/>
    <property type="match status" value="1"/>
</dbReference>
<dbReference type="Gene3D" id="1.20.1440.60">
    <property type="entry name" value="23S rRNA-intervening sequence"/>
    <property type="match status" value="1"/>
</dbReference>
<proteinExistence type="predicted"/>
<reference evidence="1 2" key="1">
    <citation type="submission" date="2020-08" db="EMBL/GenBank/DDBJ databases">
        <title>A Genomic Blueprint of the Chicken Gut Microbiome.</title>
        <authorList>
            <person name="Gilroy R."/>
            <person name="Ravi A."/>
            <person name="Getino M."/>
            <person name="Pursley I."/>
            <person name="Horton D.L."/>
            <person name="Alikhan N.-F."/>
            <person name="Baker D."/>
            <person name="Gharbi K."/>
            <person name="Hall N."/>
            <person name="Watson M."/>
            <person name="Adriaenssens E.M."/>
            <person name="Foster-Nyarko E."/>
            <person name="Jarju S."/>
            <person name="Secka A."/>
            <person name="Antonio M."/>
            <person name="Oren A."/>
            <person name="Chaudhuri R."/>
            <person name="La Ragione R.M."/>
            <person name="Hildebrand F."/>
            <person name="Pallen M.J."/>
        </authorList>
    </citation>
    <scope>NUCLEOTIDE SEQUENCE [LARGE SCALE GENOMIC DNA]</scope>
    <source>
        <strain evidence="1 2">Sa1CVA4</strain>
    </source>
</reference>
<dbReference type="SUPFAM" id="SSF158446">
    <property type="entry name" value="IVS-encoded protein-like"/>
    <property type="match status" value="1"/>
</dbReference>
<gene>
    <name evidence="1" type="ORF">H9628_01010</name>
</gene>
<dbReference type="PANTHER" id="PTHR38471:SF2">
    <property type="entry name" value="FOUR HELIX BUNDLE PROTEIN"/>
    <property type="match status" value="1"/>
</dbReference>
<dbReference type="RefSeq" id="WP_251832258.1">
    <property type="nucleotide sequence ID" value="NZ_JACSPS010000001.1"/>
</dbReference>
<dbReference type="Pfam" id="PF05635">
    <property type="entry name" value="23S_rRNA_IVP"/>
    <property type="match status" value="1"/>
</dbReference>
<dbReference type="InterPro" id="IPR036583">
    <property type="entry name" value="23S_rRNA_IVS_sf"/>
</dbReference>
<dbReference type="PANTHER" id="PTHR38471">
    <property type="entry name" value="FOUR HELIX BUNDLE PROTEIN"/>
    <property type="match status" value="1"/>
</dbReference>
<dbReference type="EMBL" id="JACSPS010000001">
    <property type="protein sequence ID" value="MBD8017047.1"/>
    <property type="molecule type" value="Genomic_DNA"/>
</dbReference>
<evidence type="ECO:0000313" key="2">
    <source>
        <dbReference type="Proteomes" id="UP000626242"/>
    </source>
</evidence>
<comment type="caution">
    <text evidence="1">The sequence shown here is derived from an EMBL/GenBank/DDBJ whole genome shotgun (WGS) entry which is preliminary data.</text>
</comment>
<organism evidence="1 2">
    <name type="scientific">Kaistella pullorum</name>
    <dbReference type="NCBI Taxonomy" id="2763074"/>
    <lineage>
        <taxon>Bacteria</taxon>
        <taxon>Pseudomonadati</taxon>
        <taxon>Bacteroidota</taxon>
        <taxon>Flavobacteriia</taxon>
        <taxon>Flavobacteriales</taxon>
        <taxon>Weeksellaceae</taxon>
        <taxon>Chryseobacterium group</taxon>
        <taxon>Kaistella</taxon>
    </lineage>
</organism>
<dbReference type="CDD" id="cd16377">
    <property type="entry name" value="23S_rRNA_IVP_like"/>
    <property type="match status" value="1"/>
</dbReference>